<feature type="region of interest" description="Disordered" evidence="3">
    <location>
        <begin position="357"/>
        <end position="392"/>
    </location>
</feature>
<comment type="caution">
    <text evidence="7">The sequence shown here is derived from an EMBL/GenBank/DDBJ whole genome shotgun (WGS) entry which is preliminary data.</text>
</comment>
<dbReference type="PRINTS" id="PR01217">
    <property type="entry name" value="PRICHEXTENSN"/>
</dbReference>
<dbReference type="InterPro" id="IPR001452">
    <property type="entry name" value="SH3_domain"/>
</dbReference>
<keyword evidence="1 2" id="KW-0728">SH3 domain</keyword>
<organism evidence="7 8">
    <name type="scientific">Podila minutissima</name>
    <dbReference type="NCBI Taxonomy" id="64525"/>
    <lineage>
        <taxon>Eukaryota</taxon>
        <taxon>Fungi</taxon>
        <taxon>Fungi incertae sedis</taxon>
        <taxon>Mucoromycota</taxon>
        <taxon>Mortierellomycotina</taxon>
        <taxon>Mortierellomycetes</taxon>
        <taxon>Mortierellales</taxon>
        <taxon>Mortierellaceae</taxon>
        <taxon>Podila</taxon>
    </lineage>
</organism>
<evidence type="ECO:0000313" key="8">
    <source>
        <dbReference type="Proteomes" id="UP000696485"/>
    </source>
</evidence>
<evidence type="ECO:0000256" key="3">
    <source>
        <dbReference type="SAM" id="MobiDB-lite"/>
    </source>
</evidence>
<feature type="transmembrane region" description="Helical" evidence="4">
    <location>
        <begin position="174"/>
        <end position="195"/>
    </location>
</feature>
<feature type="compositionally biased region" description="Low complexity" evidence="3">
    <location>
        <begin position="364"/>
        <end position="392"/>
    </location>
</feature>
<feature type="compositionally biased region" description="Pro residues" evidence="3">
    <location>
        <begin position="64"/>
        <end position="130"/>
    </location>
</feature>
<feature type="region of interest" description="Disordered" evidence="3">
    <location>
        <begin position="39"/>
        <end position="166"/>
    </location>
</feature>
<dbReference type="InterPro" id="IPR036028">
    <property type="entry name" value="SH3-like_dom_sf"/>
</dbReference>
<evidence type="ECO:0000259" key="6">
    <source>
        <dbReference type="PROSITE" id="PS50002"/>
    </source>
</evidence>
<evidence type="ECO:0000256" key="2">
    <source>
        <dbReference type="PROSITE-ProRule" id="PRU00192"/>
    </source>
</evidence>
<feature type="compositionally biased region" description="Pro residues" evidence="3">
    <location>
        <begin position="44"/>
        <end position="55"/>
    </location>
</feature>
<evidence type="ECO:0000256" key="5">
    <source>
        <dbReference type="SAM" id="SignalP"/>
    </source>
</evidence>
<keyword evidence="4" id="KW-0472">Membrane</keyword>
<feature type="compositionally biased region" description="Low complexity" evidence="3">
    <location>
        <begin position="139"/>
        <end position="154"/>
    </location>
</feature>
<reference evidence="7" key="1">
    <citation type="journal article" date="2020" name="Fungal Divers.">
        <title>Resolving the Mortierellaceae phylogeny through synthesis of multi-gene phylogenetics and phylogenomics.</title>
        <authorList>
            <person name="Vandepol N."/>
            <person name="Liber J."/>
            <person name="Desiro A."/>
            <person name="Na H."/>
            <person name="Kennedy M."/>
            <person name="Barry K."/>
            <person name="Grigoriev I.V."/>
            <person name="Miller A.N."/>
            <person name="O'Donnell K."/>
            <person name="Stajich J.E."/>
            <person name="Bonito G."/>
        </authorList>
    </citation>
    <scope>NUCLEOTIDE SEQUENCE</scope>
    <source>
        <strain evidence="7">NVP1</strain>
    </source>
</reference>
<dbReference type="AlphaFoldDB" id="A0A9P5SVW4"/>
<dbReference type="Pfam" id="PF00018">
    <property type="entry name" value="SH3_1"/>
    <property type="match status" value="1"/>
</dbReference>
<keyword evidence="5" id="KW-0732">Signal</keyword>
<dbReference type="EMBL" id="JAAAUY010000023">
    <property type="protein sequence ID" value="KAF9337557.1"/>
    <property type="molecule type" value="Genomic_DNA"/>
</dbReference>
<evidence type="ECO:0000256" key="1">
    <source>
        <dbReference type="ARBA" id="ARBA00022443"/>
    </source>
</evidence>
<dbReference type="Gene3D" id="2.30.30.40">
    <property type="entry name" value="SH3 Domains"/>
    <property type="match status" value="1"/>
</dbReference>
<keyword evidence="4" id="KW-1133">Transmembrane helix</keyword>
<proteinExistence type="predicted"/>
<feature type="chain" id="PRO_5040312939" description="SH3 domain-containing protein" evidence="5">
    <location>
        <begin position="21"/>
        <end position="392"/>
    </location>
</feature>
<dbReference type="PROSITE" id="PS50002">
    <property type="entry name" value="SH3"/>
    <property type="match status" value="1"/>
</dbReference>
<evidence type="ECO:0000256" key="4">
    <source>
        <dbReference type="SAM" id="Phobius"/>
    </source>
</evidence>
<feature type="domain" description="SH3" evidence="6">
    <location>
        <begin position="240"/>
        <end position="302"/>
    </location>
</feature>
<sequence length="392" mass="41439">MKGPSILLLATLATLLAVEAAPISPFALEPLLPLQKRQNIPTAPLAPAPEPPTKAPPETSAAPKPKPPITPSPVTPPPETTSKPEPPPPQPQPTTSRPPSPPPPPPPPPPQQPQPKPSSPDTPHSPPKPSHPSSHHTDASTPTSSASDAATTTGAAGGNRDSDGGVPTKVSDKVFIGLGTVGGLLVFALGGIAFCRHRRKKNLATALLEQTAQFNNNNPYAKMDEPDMMVKESMQMTPTKPIGTFSVVTTYTPALADEIEIGLGDSVTILQEFDDGWCLGVNNTRGRIQGVFPSHCVDMGQFGYGQDEQQYMPNPSFKQQASKRMSSMAPAQGWNGGGIGYYGQGGYDHYPPAPAYHGHHGHNGHNNGHNGHNNGHNGHNNGYNQGYYDQGY</sequence>
<dbReference type="Proteomes" id="UP000696485">
    <property type="component" value="Unassembled WGS sequence"/>
</dbReference>
<evidence type="ECO:0000313" key="7">
    <source>
        <dbReference type="EMBL" id="KAF9337557.1"/>
    </source>
</evidence>
<dbReference type="SMART" id="SM00326">
    <property type="entry name" value="SH3"/>
    <property type="match status" value="1"/>
</dbReference>
<protein>
    <recommendedName>
        <fullName evidence="6">SH3 domain-containing protein</fullName>
    </recommendedName>
</protein>
<keyword evidence="4" id="KW-0812">Transmembrane</keyword>
<keyword evidence="8" id="KW-1185">Reference proteome</keyword>
<accession>A0A9P5SVW4</accession>
<dbReference type="SUPFAM" id="SSF50044">
    <property type="entry name" value="SH3-domain"/>
    <property type="match status" value="1"/>
</dbReference>
<feature type="signal peptide" evidence="5">
    <location>
        <begin position="1"/>
        <end position="20"/>
    </location>
</feature>
<gene>
    <name evidence="7" type="ORF">BG006_004161</name>
</gene>
<name>A0A9P5SVW4_9FUNG</name>